<dbReference type="PANTHER" id="PTHR38340:SF1">
    <property type="entry name" value="S-LAYER PROTEIN"/>
    <property type="match status" value="1"/>
</dbReference>
<organism evidence="4 5">
    <name type="scientific">Limnospira indica PCC 8005</name>
    <dbReference type="NCBI Taxonomy" id="376219"/>
    <lineage>
        <taxon>Bacteria</taxon>
        <taxon>Bacillati</taxon>
        <taxon>Cyanobacteriota</taxon>
        <taxon>Cyanophyceae</taxon>
        <taxon>Oscillatoriophycideae</taxon>
        <taxon>Oscillatoriales</taxon>
        <taxon>Sirenicapillariaceae</taxon>
        <taxon>Limnospira</taxon>
    </lineage>
</organism>
<comment type="subcellular location">
    <subcellularLocation>
        <location evidence="1">Secreted</location>
    </subcellularLocation>
</comment>
<dbReference type="EMBL" id="FO818640">
    <property type="protein sequence ID" value="CDM95371.1"/>
    <property type="molecule type" value="Genomic_DNA"/>
</dbReference>
<dbReference type="Gene3D" id="2.150.10.10">
    <property type="entry name" value="Serralysin-like metalloprotease, C-terminal"/>
    <property type="match status" value="3"/>
</dbReference>
<accession>A0A9P1NZM5</accession>
<dbReference type="InterPro" id="IPR001343">
    <property type="entry name" value="Hemolysn_Ca-bd"/>
</dbReference>
<evidence type="ECO:0000256" key="1">
    <source>
        <dbReference type="ARBA" id="ARBA00004613"/>
    </source>
</evidence>
<dbReference type="SUPFAM" id="SSF51120">
    <property type="entry name" value="beta-Roll"/>
    <property type="match status" value="2"/>
</dbReference>
<keyword evidence="5" id="KW-1185">Reference proteome</keyword>
<feature type="compositionally biased region" description="Polar residues" evidence="3">
    <location>
        <begin position="35"/>
        <end position="61"/>
    </location>
</feature>
<dbReference type="PROSITE" id="PS00330">
    <property type="entry name" value="HEMOLYSIN_CALCIUM"/>
    <property type="match status" value="1"/>
</dbReference>
<keyword evidence="2" id="KW-0964">Secreted</keyword>
<dbReference type="InterPro" id="IPR011049">
    <property type="entry name" value="Serralysin-like_metalloprot_C"/>
</dbReference>
<evidence type="ECO:0000313" key="5">
    <source>
        <dbReference type="Proteomes" id="UP000032946"/>
    </source>
</evidence>
<dbReference type="Proteomes" id="UP000032946">
    <property type="component" value="Chromosome"/>
</dbReference>
<sequence>MSSVGVIIDPRILDELFGVDTLPADLIIPPEGSVNGETNNSGDNLGNGTSDFGETLSSNGSVNEITVTDSAGETVRGTGAADRIIGGDGPDSLLGGSNNDTIYGKAGSDTLLGEAGNDLLFGNQGRDLLYGGNGNDTLYGGQEADTLYGEAGDDLLFGNLANDWLYGGDGNDTLFGGKNDDILYGGDGNDLLSGDTGADTLIGGEGRDSFVVSSLSGGVNIREADVIMDYTRSDDQILLTGGLRSTNLEFVSGTSVGLEGELEDSTVIRLRQSFDPNRAFVAIVVGVDNLTSADFTAIDQITI</sequence>
<dbReference type="AlphaFoldDB" id="A0A9P1NZM5"/>
<dbReference type="GO" id="GO:0005509">
    <property type="term" value="F:calcium ion binding"/>
    <property type="evidence" value="ECO:0007669"/>
    <property type="project" value="InterPro"/>
</dbReference>
<dbReference type="InterPro" id="IPR050557">
    <property type="entry name" value="RTX_toxin/Mannuronan_C5-epim"/>
</dbReference>
<evidence type="ECO:0000256" key="3">
    <source>
        <dbReference type="SAM" id="MobiDB-lite"/>
    </source>
</evidence>
<reference evidence="4 5" key="1">
    <citation type="submission" date="2014-02" db="EMBL/GenBank/DDBJ databases">
        <authorList>
            <person name="Genoscope - CEA"/>
        </authorList>
    </citation>
    <scope>NUCLEOTIDE SEQUENCE [LARGE SCALE GENOMIC DNA]</scope>
    <source>
        <strain evidence="4 5">PCC 8005</strain>
    </source>
</reference>
<gene>
    <name evidence="4" type="ORF">ARTHRO_30639</name>
</gene>
<dbReference type="PRINTS" id="PR00313">
    <property type="entry name" value="CABNDNGRPT"/>
</dbReference>
<feature type="region of interest" description="Disordered" evidence="3">
    <location>
        <begin position="31"/>
        <end position="61"/>
    </location>
</feature>
<dbReference type="Pfam" id="PF00353">
    <property type="entry name" value="HemolysinCabind"/>
    <property type="match status" value="3"/>
</dbReference>
<evidence type="ECO:0000256" key="2">
    <source>
        <dbReference type="ARBA" id="ARBA00022525"/>
    </source>
</evidence>
<dbReference type="InterPro" id="IPR018511">
    <property type="entry name" value="Hemolysin-typ_Ca-bd_CS"/>
</dbReference>
<proteinExistence type="predicted"/>
<name>A0A9P1NZM5_9CYAN</name>
<evidence type="ECO:0000313" key="4">
    <source>
        <dbReference type="EMBL" id="CDM95371.1"/>
    </source>
</evidence>
<dbReference type="GO" id="GO:0005576">
    <property type="term" value="C:extracellular region"/>
    <property type="evidence" value="ECO:0007669"/>
    <property type="project" value="UniProtKB-SubCell"/>
</dbReference>
<dbReference type="PANTHER" id="PTHR38340">
    <property type="entry name" value="S-LAYER PROTEIN"/>
    <property type="match status" value="1"/>
</dbReference>
<dbReference type="RefSeq" id="WP_006669557.1">
    <property type="nucleotide sequence ID" value="NZ_FO818640.1"/>
</dbReference>
<protein>
    <submittedName>
        <fullName evidence="4">Type I secretion target repeat protein (Modular protein)</fullName>
    </submittedName>
</protein>